<protein>
    <submittedName>
        <fullName evidence="1">Uncharacterized protein</fullName>
    </submittedName>
</protein>
<dbReference type="Ensembl" id="ENSPCLT00000023560.1">
    <property type="protein sequence ID" value="ENSPCLP00000017671.1"/>
    <property type="gene ID" value="ENSPCLG00000014743.1"/>
</dbReference>
<organism evidence="1 2">
    <name type="scientific">Phasianus colchicus</name>
    <name type="common">Common pheasant</name>
    <dbReference type="NCBI Taxonomy" id="9054"/>
    <lineage>
        <taxon>Eukaryota</taxon>
        <taxon>Metazoa</taxon>
        <taxon>Chordata</taxon>
        <taxon>Craniata</taxon>
        <taxon>Vertebrata</taxon>
        <taxon>Euteleostomi</taxon>
        <taxon>Archelosauria</taxon>
        <taxon>Archosauria</taxon>
        <taxon>Dinosauria</taxon>
        <taxon>Saurischia</taxon>
        <taxon>Theropoda</taxon>
        <taxon>Coelurosauria</taxon>
        <taxon>Aves</taxon>
        <taxon>Neognathae</taxon>
        <taxon>Galloanserae</taxon>
        <taxon>Galliformes</taxon>
        <taxon>Phasianidae</taxon>
        <taxon>Phasianinae</taxon>
        <taxon>Phasianus</taxon>
    </lineage>
</organism>
<evidence type="ECO:0000313" key="1">
    <source>
        <dbReference type="Ensembl" id="ENSPCLP00000017671.1"/>
    </source>
</evidence>
<reference evidence="1" key="2">
    <citation type="submission" date="2025-09" db="UniProtKB">
        <authorList>
            <consortium name="Ensembl"/>
        </authorList>
    </citation>
    <scope>IDENTIFICATION</scope>
</reference>
<dbReference type="AlphaFoldDB" id="A0A669QU31"/>
<dbReference type="PANTHER" id="PTHR47907">
    <property type="entry name" value="PROTEIN KINASE DOMAIN-CONTAINING PROTEIN"/>
    <property type="match status" value="1"/>
</dbReference>
<dbReference type="Proteomes" id="UP000472261">
    <property type="component" value="Unplaced"/>
</dbReference>
<evidence type="ECO:0000313" key="2">
    <source>
        <dbReference type="Proteomes" id="UP000472261"/>
    </source>
</evidence>
<reference evidence="1" key="1">
    <citation type="submission" date="2025-08" db="UniProtKB">
        <authorList>
            <consortium name="Ensembl"/>
        </authorList>
    </citation>
    <scope>IDENTIFICATION</scope>
</reference>
<keyword evidence="2" id="KW-1185">Reference proteome</keyword>
<dbReference type="InterPro" id="IPR051744">
    <property type="entry name" value="AP2_assoc_SerThr_kinase"/>
</dbReference>
<accession>A0A669QU31</accession>
<dbReference type="PANTHER" id="PTHR47907:SF5">
    <property type="entry name" value="AP2 ASSOCIATED KINASE 1"/>
    <property type="match status" value="1"/>
</dbReference>
<proteinExistence type="predicted"/>
<sequence>MTGIKGSLKDSDICILDSYLCGALQTNLWLLLCSGISHVWKGKPDVAVESLIPGLEAPLPQCLVSQTESVASNRTDSLTGEDSLLDCSLLSNPAADLLDEFVPVAFTAQPHKGKLFLLPLILTSSGTGSLLDVKWEADSILCKQLL</sequence>
<name>A0A669QU31_PHACC</name>